<evidence type="ECO:0000313" key="3">
    <source>
        <dbReference type="EMBL" id="KAA8535585.1"/>
    </source>
</evidence>
<reference evidence="3 4" key="1">
    <citation type="submission" date="2019-09" db="EMBL/GenBank/DDBJ databases">
        <title>A chromosome-level genome assembly of the Chinese tupelo Nyssa sinensis.</title>
        <authorList>
            <person name="Yang X."/>
            <person name="Kang M."/>
            <person name="Yang Y."/>
            <person name="Xiong H."/>
            <person name="Wang M."/>
            <person name="Zhang Z."/>
            <person name="Wang Z."/>
            <person name="Wu H."/>
            <person name="Ma T."/>
            <person name="Liu J."/>
            <person name="Xi Z."/>
        </authorList>
    </citation>
    <scope>NUCLEOTIDE SEQUENCE [LARGE SCALE GENOMIC DNA]</scope>
    <source>
        <strain evidence="3">J267</strain>
        <tissue evidence="3">Leaf</tissue>
    </source>
</reference>
<name>A0A5J5AWT3_9ASTE</name>
<dbReference type="OrthoDB" id="1938824at2759"/>
<accession>A0A5J5AWT3</accession>
<sequence length="179" mass="19713">MGPIWVRLIGVPAFLWSPEVLGGRCGSFVMMDDSTEKHRKWNYLVPVWLEVGPLCLEEGFGQSRVAELIIAEKGRRTRISGVYAPRACEVTNLLVDRGGARESWRVPTGHGSDFLNFKLGGYGWLTGGQGRLLDHRPFGFHGGSGRGPSEWRGDVRASGLGNKKGQDGVRNKGIVIRPR</sequence>
<feature type="chain" id="PRO_5023857229" description="DUF4283 domain-containing protein" evidence="2">
    <location>
        <begin position="23"/>
        <end position="179"/>
    </location>
</feature>
<gene>
    <name evidence="3" type="ORF">F0562_030589</name>
</gene>
<dbReference type="Proteomes" id="UP000325577">
    <property type="component" value="Linkage Group LG17"/>
</dbReference>
<dbReference type="AlphaFoldDB" id="A0A5J5AWT3"/>
<evidence type="ECO:0000256" key="2">
    <source>
        <dbReference type="SAM" id="SignalP"/>
    </source>
</evidence>
<keyword evidence="2" id="KW-0732">Signal</keyword>
<feature type="region of interest" description="Disordered" evidence="1">
    <location>
        <begin position="157"/>
        <end position="179"/>
    </location>
</feature>
<dbReference type="EMBL" id="CM018040">
    <property type="protein sequence ID" value="KAA8535585.1"/>
    <property type="molecule type" value="Genomic_DNA"/>
</dbReference>
<evidence type="ECO:0008006" key="5">
    <source>
        <dbReference type="Google" id="ProtNLM"/>
    </source>
</evidence>
<protein>
    <recommendedName>
        <fullName evidence="5">DUF4283 domain-containing protein</fullName>
    </recommendedName>
</protein>
<feature type="signal peptide" evidence="2">
    <location>
        <begin position="1"/>
        <end position="22"/>
    </location>
</feature>
<proteinExistence type="predicted"/>
<organism evidence="3 4">
    <name type="scientific">Nyssa sinensis</name>
    <dbReference type="NCBI Taxonomy" id="561372"/>
    <lineage>
        <taxon>Eukaryota</taxon>
        <taxon>Viridiplantae</taxon>
        <taxon>Streptophyta</taxon>
        <taxon>Embryophyta</taxon>
        <taxon>Tracheophyta</taxon>
        <taxon>Spermatophyta</taxon>
        <taxon>Magnoliopsida</taxon>
        <taxon>eudicotyledons</taxon>
        <taxon>Gunneridae</taxon>
        <taxon>Pentapetalae</taxon>
        <taxon>asterids</taxon>
        <taxon>Cornales</taxon>
        <taxon>Nyssaceae</taxon>
        <taxon>Nyssa</taxon>
    </lineage>
</organism>
<keyword evidence="4" id="KW-1185">Reference proteome</keyword>
<evidence type="ECO:0000256" key="1">
    <source>
        <dbReference type="SAM" id="MobiDB-lite"/>
    </source>
</evidence>
<evidence type="ECO:0000313" key="4">
    <source>
        <dbReference type="Proteomes" id="UP000325577"/>
    </source>
</evidence>